<dbReference type="Pfam" id="PF13715">
    <property type="entry name" value="CarbopepD_reg_2"/>
    <property type="match status" value="1"/>
</dbReference>
<keyword evidence="7" id="KW-1185">Reference proteome</keyword>
<sequence length="1112" mass="124663">MQKSVSKICRQYSNRLTVAGIALVFLFLGISKGMAADSIESKSISLSIQNGTIQTFVSEIEKQTDYMFLYKNEDIDNSIKVNVKAENKPAIEVLNEVIAKTNLVYKINGKHIVLTRKGSADVKDIVITGKIVDNKGEAIIGANVLIKGTSSGVVSDMDGNFSIKAPNEQSVLIFSYVGYVNQEIQIGTRRTFSITLQESSLEIDELVVTALGMKRSEKALGYATQKVSGGEFEKVKGANVATSLTGRISGLTVYNSTEFLESPTLKLRGENPILVLDGVPTNMSLGEINSDDILSIDVLKGATASALYGSRGGSGAIMVTTKKGGKEGFSVTVNTSNMFNVGTLAMPEVQTAYSAGYNGKYNTDDEVWGDKLDIGRIYPQWDPIAKEMRESELTSKGRNNFKNFLEFSMISNTNVSVTQTGKNGSVRSSFSYVHNKGQYPNAKSQQFKYSIGGEMKLGDKVSVEGTLAFNKMISPNTAGTGYGNQGYIYNLLVWTGPEYDVTQYKDYWITPDEKQNWHYEGWYDNPYLMAYEKRNTIDNNTTNGMLSLNYQITPWLKALVRSGMDVSNDQTQRRAPLGINSTRNWGGTDKGYYMEKNAYAFSMNNDFILSAEKSLDKFTFEGLLGGSIYYYKTNSLEASTKNGLSIPGFYSLKASVESPNIDVYTSKKQVNSLFGKLTVGYRNAFFLDLTGRNDWSSTLPTDDNSYFYPSVGASVLMSEIMPLPDWMNFWKLRGSWTVSKNDLDIYAINTAYAVDNAVWNGMNSAYYPTTLRGSVKPITNRTYEIGTTFNLLKNNRVKADFSYYNKLTYNNTVQVNISALSGFKTLLINNDEEYERRGFEVVLDFVPVMNKDFKWNSIVNWSTSRRYYAKLDEQYSADKLWVYKGARLDAYESYDFQRDPQGNMILFNGVPKLSDYKSKIGYADPDWVWGWTNAFKYKNVVLSISIDGRVGGLSSSETNRRMWQTGAHPDTDNKWRYEEVVNNNKTFVADGVTVTSGSVTYDAYGRIVSDNRVFEKNTKVVSYETYIKDYWRKGPQLIFDETFIKLRELSLSYDIPKKLSSKLGLSSSSVSLVGQNLLLWTKEYKYADPDKASDDLSSPSVRYVGFNLKLEF</sequence>
<dbReference type="InterPro" id="IPR008969">
    <property type="entry name" value="CarboxyPept-like_regulatory"/>
</dbReference>
<organism evidence="6 7">
    <name type="scientific">Parabacteroides chartae</name>
    <dbReference type="NCBI Taxonomy" id="1037355"/>
    <lineage>
        <taxon>Bacteria</taxon>
        <taxon>Pseudomonadati</taxon>
        <taxon>Bacteroidota</taxon>
        <taxon>Bacteroidia</taxon>
        <taxon>Bacteroidales</taxon>
        <taxon>Tannerellaceae</taxon>
        <taxon>Parabacteroides</taxon>
    </lineage>
</organism>
<dbReference type="PROSITE" id="PS52016">
    <property type="entry name" value="TONB_DEPENDENT_REC_3"/>
    <property type="match status" value="1"/>
</dbReference>
<dbReference type="NCBIfam" id="TIGR04056">
    <property type="entry name" value="OMP_RagA_SusC"/>
    <property type="match status" value="1"/>
</dbReference>
<evidence type="ECO:0000313" key="6">
    <source>
        <dbReference type="EMBL" id="SKB33683.1"/>
    </source>
</evidence>
<dbReference type="InterPro" id="IPR023997">
    <property type="entry name" value="TonB-dep_OMP_SusC/RagA_CS"/>
</dbReference>
<dbReference type="Pfam" id="PF07715">
    <property type="entry name" value="Plug"/>
    <property type="match status" value="1"/>
</dbReference>
<evidence type="ECO:0000256" key="2">
    <source>
        <dbReference type="ARBA" id="ARBA00023136"/>
    </source>
</evidence>
<dbReference type="InterPro" id="IPR037066">
    <property type="entry name" value="Plug_dom_sf"/>
</dbReference>
<name>A0A1T5AGC3_9BACT</name>
<evidence type="ECO:0000256" key="4">
    <source>
        <dbReference type="PROSITE-ProRule" id="PRU01360"/>
    </source>
</evidence>
<dbReference type="Gene3D" id="2.60.40.1120">
    <property type="entry name" value="Carboxypeptidase-like, regulatory domain"/>
    <property type="match status" value="1"/>
</dbReference>
<evidence type="ECO:0000256" key="1">
    <source>
        <dbReference type="ARBA" id="ARBA00022448"/>
    </source>
</evidence>
<dbReference type="Pfam" id="PF07660">
    <property type="entry name" value="STN"/>
    <property type="match status" value="1"/>
</dbReference>
<feature type="domain" description="Secretin/TonB short N-terminal" evidence="5">
    <location>
        <begin position="66"/>
        <end position="117"/>
    </location>
</feature>
<keyword evidence="2 4" id="KW-0472">Membrane</keyword>
<keyword evidence="4" id="KW-0812">Transmembrane</keyword>
<comment type="subcellular location">
    <subcellularLocation>
        <location evidence="4">Cell outer membrane</location>
        <topology evidence="4">Multi-pass membrane protein</topology>
    </subcellularLocation>
</comment>
<dbReference type="Gene3D" id="2.170.130.10">
    <property type="entry name" value="TonB-dependent receptor, plug domain"/>
    <property type="match status" value="1"/>
</dbReference>
<dbReference type="SMART" id="SM00965">
    <property type="entry name" value="STN"/>
    <property type="match status" value="1"/>
</dbReference>
<dbReference type="InterPro" id="IPR012910">
    <property type="entry name" value="Plug_dom"/>
</dbReference>
<proteinExistence type="inferred from homology"/>
<dbReference type="NCBIfam" id="TIGR04057">
    <property type="entry name" value="SusC_RagA_signa"/>
    <property type="match status" value="1"/>
</dbReference>
<dbReference type="GO" id="GO:0009279">
    <property type="term" value="C:cell outer membrane"/>
    <property type="evidence" value="ECO:0007669"/>
    <property type="project" value="UniProtKB-SubCell"/>
</dbReference>
<accession>A0A1T5AGC3</accession>
<evidence type="ECO:0000313" key="7">
    <source>
        <dbReference type="Proteomes" id="UP000190852"/>
    </source>
</evidence>
<dbReference type="SUPFAM" id="SSF49464">
    <property type="entry name" value="Carboxypeptidase regulatory domain-like"/>
    <property type="match status" value="1"/>
</dbReference>
<dbReference type="InterPro" id="IPR023996">
    <property type="entry name" value="TonB-dep_OMP_SusC/RagA"/>
</dbReference>
<dbReference type="SUPFAM" id="SSF56935">
    <property type="entry name" value="Porins"/>
    <property type="match status" value="1"/>
</dbReference>
<gene>
    <name evidence="6" type="ORF">SAMN05660349_00668</name>
</gene>
<dbReference type="FunFam" id="2.60.40.1120:FF:000003">
    <property type="entry name" value="Outer membrane protein Omp121"/>
    <property type="match status" value="1"/>
</dbReference>
<protein>
    <submittedName>
        <fullName evidence="6">TonB-linked outer membrane protein, SusC/RagA family</fullName>
    </submittedName>
</protein>
<dbReference type="Proteomes" id="UP000190852">
    <property type="component" value="Unassembled WGS sequence"/>
</dbReference>
<keyword evidence="4" id="KW-1134">Transmembrane beta strand</keyword>
<dbReference type="InterPro" id="IPR011662">
    <property type="entry name" value="Secretin/TonB_short_N"/>
</dbReference>
<dbReference type="EMBL" id="FUYQ01000003">
    <property type="protein sequence ID" value="SKB33683.1"/>
    <property type="molecule type" value="Genomic_DNA"/>
</dbReference>
<evidence type="ECO:0000259" key="5">
    <source>
        <dbReference type="SMART" id="SM00965"/>
    </source>
</evidence>
<comment type="similarity">
    <text evidence="4">Belongs to the TonB-dependent receptor family.</text>
</comment>
<reference evidence="7" key="1">
    <citation type="submission" date="2017-02" db="EMBL/GenBank/DDBJ databases">
        <authorList>
            <person name="Varghese N."/>
            <person name="Submissions S."/>
        </authorList>
    </citation>
    <scope>NUCLEOTIDE SEQUENCE [LARGE SCALE GENOMIC DNA]</scope>
    <source>
        <strain evidence="7">DSM 24967</strain>
    </source>
</reference>
<keyword evidence="1 4" id="KW-0813">Transport</keyword>
<dbReference type="AlphaFoldDB" id="A0A1T5AGC3"/>
<evidence type="ECO:0000256" key="3">
    <source>
        <dbReference type="ARBA" id="ARBA00023237"/>
    </source>
</evidence>
<dbReference type="RefSeq" id="WP_079682372.1">
    <property type="nucleotide sequence ID" value="NZ_FUYQ01000003.1"/>
</dbReference>
<keyword evidence="3 4" id="KW-0998">Cell outer membrane</keyword>
<dbReference type="InterPro" id="IPR039426">
    <property type="entry name" value="TonB-dep_rcpt-like"/>
</dbReference>